<evidence type="ECO:0000313" key="1">
    <source>
        <dbReference type="EMBL" id="OIN51482.1"/>
    </source>
</evidence>
<dbReference type="RefSeq" id="WP_071485312.1">
    <property type="nucleotide sequence ID" value="NZ_FNTS01000002.1"/>
</dbReference>
<accession>A0A1S2UYA8</accession>
<comment type="caution">
    <text evidence="1">The sequence shown here is derived from an EMBL/GenBank/DDBJ whole genome shotgun (WGS) entry which is preliminary data.</text>
</comment>
<dbReference type="EMBL" id="MDDR01000034">
    <property type="protein sequence ID" value="OIN51482.1"/>
    <property type="molecule type" value="Genomic_DNA"/>
</dbReference>
<dbReference type="Proteomes" id="UP000181661">
    <property type="component" value="Unassembled WGS sequence"/>
</dbReference>
<dbReference type="Proteomes" id="UP000182179">
    <property type="component" value="Unassembled WGS sequence"/>
</dbReference>
<gene>
    <name evidence="1" type="ORF">BFL40_18405</name>
    <name evidence="2" type="ORF">SAMN04515675_3446</name>
</gene>
<protein>
    <recommendedName>
        <fullName evidence="5">DUF3077 domain-containing protein</fullName>
    </recommendedName>
</protein>
<sequence>MSKVKPDPPHHFFTPHPDLSLEDALAYASDLLHCAEGLSDSPKAAGYLMEMAKVMVDRSLDCMSPQ</sequence>
<dbReference type="EMBL" id="FNTS01000002">
    <property type="protein sequence ID" value="SED98551.1"/>
    <property type="molecule type" value="Genomic_DNA"/>
</dbReference>
<dbReference type="AlphaFoldDB" id="A0A1S2UYA8"/>
<dbReference type="OrthoDB" id="6994083at2"/>
<name>A0A1S2UYA8_9PSED</name>
<dbReference type="InterPro" id="IPR021427">
    <property type="entry name" value="DUF3077"/>
</dbReference>
<keyword evidence="4" id="KW-1185">Reference proteome</keyword>
<reference evidence="2 4" key="2">
    <citation type="submission" date="2016-10" db="EMBL/GenBank/DDBJ databases">
        <authorList>
            <person name="Varghese N."/>
            <person name="Submissions S."/>
        </authorList>
    </citation>
    <scope>NUCLEOTIDE SEQUENCE [LARGE SCALE GENOMIC DNA]</scope>
    <source>
        <strain evidence="2 4">BS2773</strain>
    </source>
</reference>
<dbReference type="Pfam" id="PF11275">
    <property type="entry name" value="DUF3077"/>
    <property type="match status" value="1"/>
</dbReference>
<reference evidence="1 3" key="1">
    <citation type="submission" date="2016-08" db="EMBL/GenBank/DDBJ databases">
        <title>Draft genome sequence of Pseudomonas costantinii LMG 22119, type strain isolated from cultivated mushroom (Agaricus bisporus) sporophores.</title>
        <authorList>
            <person name="Tambong J.T."/>
        </authorList>
    </citation>
    <scope>NUCLEOTIDE SEQUENCE [LARGE SCALE GENOMIC DNA]</scope>
    <source>
        <strain evidence="1 3">LMG 22119</strain>
    </source>
</reference>
<proteinExistence type="predicted"/>
<evidence type="ECO:0000313" key="3">
    <source>
        <dbReference type="Proteomes" id="UP000181661"/>
    </source>
</evidence>
<evidence type="ECO:0000313" key="2">
    <source>
        <dbReference type="EMBL" id="SED98551.1"/>
    </source>
</evidence>
<evidence type="ECO:0000313" key="4">
    <source>
        <dbReference type="Proteomes" id="UP000182179"/>
    </source>
</evidence>
<organism evidence="1 3">
    <name type="scientific">Pseudomonas costantinii</name>
    <dbReference type="NCBI Taxonomy" id="168469"/>
    <lineage>
        <taxon>Bacteria</taxon>
        <taxon>Pseudomonadati</taxon>
        <taxon>Pseudomonadota</taxon>
        <taxon>Gammaproteobacteria</taxon>
        <taxon>Pseudomonadales</taxon>
        <taxon>Pseudomonadaceae</taxon>
        <taxon>Pseudomonas</taxon>
    </lineage>
</organism>
<evidence type="ECO:0008006" key="5">
    <source>
        <dbReference type="Google" id="ProtNLM"/>
    </source>
</evidence>